<accession>T1C668</accession>
<feature type="non-terminal residue" evidence="2">
    <location>
        <position position="188"/>
    </location>
</feature>
<sequence>ACTRRCHRRASSDTRAAQQSLGPTSSTNLTVTGTFGSAVVPENASSVVLNVTVTDTTAPSYLTVFPTGSGRPDVSNLNWTANETVSNLAIVQVGAEGEVTFYNDAGQVAVIADLEGYFALPGSSASGGSYIPLSPSRIADTRAGSGAPYAGTKLQADSSLTIQVTGVGSVPASGVAAVMLNITVTNTT</sequence>
<evidence type="ECO:0000256" key="1">
    <source>
        <dbReference type="SAM" id="MobiDB-lite"/>
    </source>
</evidence>
<dbReference type="AlphaFoldDB" id="T1C668"/>
<reference evidence="2" key="2">
    <citation type="journal article" date="2014" name="ISME J.">
        <title>Microbial stratification in low pH oxic and suboxic macroscopic growths along an acid mine drainage.</title>
        <authorList>
            <person name="Mendez-Garcia C."/>
            <person name="Mesa V."/>
            <person name="Sprenger R.R."/>
            <person name="Richter M."/>
            <person name="Diez M.S."/>
            <person name="Solano J."/>
            <person name="Bargiela R."/>
            <person name="Golyshina O.V."/>
            <person name="Manteca A."/>
            <person name="Ramos J.L."/>
            <person name="Gallego J.R."/>
            <person name="Llorente I."/>
            <person name="Martins Dos Santos V.A."/>
            <person name="Jensen O.N."/>
            <person name="Pelaez A.I."/>
            <person name="Sanchez J."/>
            <person name="Ferrer M."/>
        </authorList>
    </citation>
    <scope>NUCLEOTIDE SEQUENCE</scope>
</reference>
<protein>
    <submittedName>
        <fullName evidence="2">Alpha-tubulin suppressor</fullName>
    </submittedName>
</protein>
<proteinExistence type="predicted"/>
<name>T1C668_9ZZZZ</name>
<feature type="non-terminal residue" evidence="2">
    <location>
        <position position="1"/>
    </location>
</feature>
<gene>
    <name evidence="2" type="ORF">B1A_00345</name>
</gene>
<comment type="caution">
    <text evidence="2">The sequence shown here is derived from an EMBL/GenBank/DDBJ whole genome shotgun (WGS) entry which is preliminary data.</text>
</comment>
<organism evidence="2">
    <name type="scientific">mine drainage metagenome</name>
    <dbReference type="NCBI Taxonomy" id="410659"/>
    <lineage>
        <taxon>unclassified sequences</taxon>
        <taxon>metagenomes</taxon>
        <taxon>ecological metagenomes</taxon>
    </lineage>
</organism>
<reference evidence="2" key="1">
    <citation type="submission" date="2013-08" db="EMBL/GenBank/DDBJ databases">
        <authorList>
            <person name="Mendez C."/>
            <person name="Richter M."/>
            <person name="Ferrer M."/>
            <person name="Sanchez J."/>
        </authorList>
    </citation>
    <scope>NUCLEOTIDE SEQUENCE</scope>
</reference>
<dbReference type="EMBL" id="AUZX01000266">
    <property type="protein sequence ID" value="EQD80951.1"/>
    <property type="molecule type" value="Genomic_DNA"/>
</dbReference>
<evidence type="ECO:0000313" key="2">
    <source>
        <dbReference type="EMBL" id="EQD80951.1"/>
    </source>
</evidence>
<feature type="region of interest" description="Disordered" evidence="1">
    <location>
        <begin position="1"/>
        <end position="28"/>
    </location>
</feature>
<feature type="compositionally biased region" description="Polar residues" evidence="1">
    <location>
        <begin position="13"/>
        <end position="28"/>
    </location>
</feature>